<keyword evidence="4 10" id="KW-0633">Potassium transport</keyword>
<dbReference type="InterPro" id="IPR003445">
    <property type="entry name" value="Cat_transpt"/>
</dbReference>
<organism evidence="14 15">
    <name type="scientific">Roseibaca calidilacus</name>
    <dbReference type="NCBI Taxonomy" id="1666912"/>
    <lineage>
        <taxon>Bacteria</taxon>
        <taxon>Pseudomonadati</taxon>
        <taxon>Pseudomonadota</taxon>
        <taxon>Alphaproteobacteria</taxon>
        <taxon>Rhodobacterales</taxon>
        <taxon>Paracoccaceae</taxon>
        <taxon>Roseinatronobacter</taxon>
    </lineage>
</organism>
<evidence type="ECO:0000313" key="15">
    <source>
        <dbReference type="Proteomes" id="UP000050413"/>
    </source>
</evidence>
<keyword evidence="7 12" id="KW-1133">Transmembrane helix</keyword>
<evidence type="ECO:0000256" key="5">
    <source>
        <dbReference type="ARBA" id="ARBA00022692"/>
    </source>
</evidence>
<keyword evidence="5 12" id="KW-0812">Transmembrane</keyword>
<keyword evidence="6 10" id="KW-0630">Potassium</keyword>
<comment type="similarity">
    <text evidence="10">Belongs to the TrkH potassium transport family.</text>
</comment>
<keyword evidence="10" id="KW-0997">Cell inner membrane</keyword>
<dbReference type="STRING" id="1666912.Ga0058931_1929"/>
<dbReference type="GO" id="GO:0046872">
    <property type="term" value="F:metal ion binding"/>
    <property type="evidence" value="ECO:0007669"/>
    <property type="project" value="UniProtKB-KW"/>
</dbReference>
<evidence type="ECO:0000256" key="8">
    <source>
        <dbReference type="ARBA" id="ARBA00023065"/>
    </source>
</evidence>
<dbReference type="PIRSF" id="PIRSF006247">
    <property type="entry name" value="TrkH"/>
    <property type="match status" value="1"/>
</dbReference>
<feature type="transmembrane region" description="Helical" evidence="12">
    <location>
        <begin position="177"/>
        <end position="202"/>
    </location>
</feature>
<evidence type="ECO:0000256" key="12">
    <source>
        <dbReference type="SAM" id="Phobius"/>
    </source>
</evidence>
<evidence type="ECO:0000256" key="6">
    <source>
        <dbReference type="ARBA" id="ARBA00022958"/>
    </source>
</evidence>
<dbReference type="Pfam" id="PF02386">
    <property type="entry name" value="TrkH"/>
    <property type="match status" value="1"/>
</dbReference>
<keyword evidence="11" id="KW-0479">Metal-binding</keyword>
<gene>
    <name evidence="14" type="primary">trkH-2</name>
    <name evidence="13" type="ORF">Ga0058931_1929</name>
    <name evidence="14" type="ORF">HLUCCA05_03730</name>
</gene>
<dbReference type="GO" id="GO:0015379">
    <property type="term" value="F:potassium:chloride symporter activity"/>
    <property type="evidence" value="ECO:0007669"/>
    <property type="project" value="InterPro"/>
</dbReference>
<feature type="transmembrane region" description="Helical" evidence="12">
    <location>
        <begin position="71"/>
        <end position="92"/>
    </location>
</feature>
<accession>A0A0P7YXV5</accession>
<dbReference type="EMBL" id="LJSG01000002">
    <property type="protein sequence ID" value="KPP95788.1"/>
    <property type="molecule type" value="Genomic_DNA"/>
</dbReference>
<feature type="transmembrane region" description="Helical" evidence="12">
    <location>
        <begin position="389"/>
        <end position="413"/>
    </location>
</feature>
<proteinExistence type="inferred from homology"/>
<reference evidence="14 15" key="1">
    <citation type="submission" date="2015-09" db="EMBL/GenBank/DDBJ databases">
        <title>Identification and resolution of microdiversity through metagenomic sequencing of parallel consortia.</title>
        <authorList>
            <person name="Nelson W.C."/>
            <person name="Romine M.F."/>
            <person name="Lindemann S.R."/>
        </authorList>
    </citation>
    <scope>NUCLEOTIDE SEQUENCE [LARGE SCALE GENOMIC DNA]</scope>
    <source>
        <strain evidence="14">HL-91</strain>
    </source>
</reference>
<evidence type="ECO:0000256" key="1">
    <source>
        <dbReference type="ARBA" id="ARBA00004651"/>
    </source>
</evidence>
<evidence type="ECO:0000256" key="11">
    <source>
        <dbReference type="PIRSR" id="PIRSR006247-1"/>
    </source>
</evidence>
<evidence type="ECO:0000313" key="13">
    <source>
        <dbReference type="EMBL" id="CUX81706.1"/>
    </source>
</evidence>
<keyword evidence="8 10" id="KW-0406">Ion transport</keyword>
<feature type="transmembrane region" description="Helical" evidence="12">
    <location>
        <begin position="455"/>
        <end position="476"/>
    </location>
</feature>
<dbReference type="OrthoDB" id="9810952at2"/>
<evidence type="ECO:0000313" key="14">
    <source>
        <dbReference type="EMBL" id="KPP95788.1"/>
    </source>
</evidence>
<reference evidence="13 16" key="2">
    <citation type="submission" date="2016-01" db="EMBL/GenBank/DDBJ databases">
        <authorList>
            <person name="Varghese N."/>
        </authorList>
    </citation>
    <scope>NUCLEOTIDE SEQUENCE [LARGE SCALE GENOMIC DNA]</scope>
    <source>
        <strain evidence="13 16">HL-91</strain>
    </source>
</reference>
<feature type="transmembrane region" description="Helical" evidence="12">
    <location>
        <begin position="134"/>
        <end position="156"/>
    </location>
</feature>
<comment type="function">
    <text evidence="10">Low-affinity potassium transport system. Interacts with Trk system potassium uptake protein TrkA.</text>
</comment>
<evidence type="ECO:0000256" key="2">
    <source>
        <dbReference type="ARBA" id="ARBA00022448"/>
    </source>
</evidence>
<comment type="subcellular location">
    <subcellularLocation>
        <location evidence="10">Cell inner membrane</location>
        <topology evidence="10">Multi-pass membrane protein</topology>
    </subcellularLocation>
    <subcellularLocation>
        <location evidence="1">Cell membrane</location>
        <topology evidence="1">Multi-pass membrane protein</topology>
    </subcellularLocation>
</comment>
<dbReference type="GO" id="GO:0005886">
    <property type="term" value="C:plasma membrane"/>
    <property type="evidence" value="ECO:0007669"/>
    <property type="project" value="UniProtKB-SubCell"/>
</dbReference>
<dbReference type="Proteomes" id="UP000182045">
    <property type="component" value="Unassembled WGS sequence"/>
</dbReference>
<dbReference type="Proteomes" id="UP000050413">
    <property type="component" value="Unassembled WGS sequence"/>
</dbReference>
<name>A0A0P7YXV5_9RHOB</name>
<feature type="binding site" evidence="11">
    <location>
        <position position="220"/>
    </location>
    <ligand>
        <name>K(+)</name>
        <dbReference type="ChEBI" id="CHEBI:29103"/>
    </ligand>
</feature>
<feature type="transmembrane region" description="Helical" evidence="12">
    <location>
        <begin position="330"/>
        <end position="357"/>
    </location>
</feature>
<evidence type="ECO:0000256" key="3">
    <source>
        <dbReference type="ARBA" id="ARBA00022475"/>
    </source>
</evidence>
<comment type="caution">
    <text evidence="14">The sequence shown here is derived from an EMBL/GenBank/DDBJ whole genome shotgun (WGS) entry which is preliminary data.</text>
</comment>
<feature type="binding site" evidence="11">
    <location>
        <position position="315"/>
    </location>
    <ligand>
        <name>K(+)</name>
        <dbReference type="ChEBI" id="CHEBI:29103"/>
    </ligand>
</feature>
<dbReference type="EMBL" id="FBYC01000004">
    <property type="protein sequence ID" value="CUX81706.1"/>
    <property type="molecule type" value="Genomic_DNA"/>
</dbReference>
<sequence>MLDPRPVIYLIGMLALTLGALMLLPMAMDLSRDDPNWRSFALSGFATAFVGGGLAGATRNALRDGLGRRQSFLLASSLWLVLPAFAALPFMLGAPGASWTDAYFEALSGMTTTGTTVFVGLDDMPRGVLLWRSILQWLGGLGIVVVALVFLPVLRVGGMQHFQSEGFDTLGKVMPRVYDISLALLQVYLALTLAAIIAFMAFGMSGFDALNHGLTTAATGGFSTTDQSFAIYTGPLEYVAVVFMVLSGLPFIRLIQLMGGQPKALLQDVQVRAFLRWIAYAVGVIVAYRLATQDGSFHDILRGTLFNVVTLFTGTGYGSEDVSAWGDFPLMVVMLVGFIGACTASTGCSIKVFRFLVLFEAIKLRMRQLGSPHQVVALRLGGKRLEEDVVSSVIVMFTAFAAIFAALTAALALTGLDTRTALTAAWTAICNIGPAFGPEVGPTGAVDQFPTISKWLMILGMYLGRLEVLAVLVLFFPRFWRG</sequence>
<evidence type="ECO:0000256" key="10">
    <source>
        <dbReference type="PIRNR" id="PIRNR006247"/>
    </source>
</evidence>
<evidence type="ECO:0000256" key="9">
    <source>
        <dbReference type="ARBA" id="ARBA00023136"/>
    </source>
</evidence>
<keyword evidence="16" id="KW-1185">Reference proteome</keyword>
<evidence type="ECO:0000256" key="7">
    <source>
        <dbReference type="ARBA" id="ARBA00022989"/>
    </source>
</evidence>
<evidence type="ECO:0000256" key="4">
    <source>
        <dbReference type="ARBA" id="ARBA00022538"/>
    </source>
</evidence>
<dbReference type="RefSeq" id="WP_072246142.1">
    <property type="nucleotide sequence ID" value="NZ_FBYC01000004.1"/>
</dbReference>
<feature type="binding site" evidence="11">
    <location>
        <position position="431"/>
    </location>
    <ligand>
        <name>K(+)</name>
        <dbReference type="ChEBI" id="CHEBI:29103"/>
    </ligand>
</feature>
<evidence type="ECO:0000313" key="16">
    <source>
        <dbReference type="Proteomes" id="UP000182045"/>
    </source>
</evidence>
<feature type="transmembrane region" description="Helical" evidence="12">
    <location>
        <begin position="40"/>
        <end position="59"/>
    </location>
</feature>
<feature type="binding site" evidence="11">
    <location>
        <position position="112"/>
    </location>
    <ligand>
        <name>K(+)</name>
        <dbReference type="ChEBI" id="CHEBI:29103"/>
    </ligand>
</feature>
<feature type="transmembrane region" description="Helical" evidence="12">
    <location>
        <begin position="229"/>
        <end position="252"/>
    </location>
</feature>
<feature type="transmembrane region" description="Helical" evidence="12">
    <location>
        <begin position="273"/>
        <end position="291"/>
    </location>
</feature>
<feature type="transmembrane region" description="Helical" evidence="12">
    <location>
        <begin position="7"/>
        <end position="28"/>
    </location>
</feature>
<dbReference type="PANTHER" id="PTHR32024:SF3">
    <property type="entry name" value="TRK SYSTEM POTASSIUM UPTAKE PROTEIN"/>
    <property type="match status" value="1"/>
</dbReference>
<feature type="binding site" evidence="11">
    <location>
        <position position="113"/>
    </location>
    <ligand>
        <name>K(+)</name>
        <dbReference type="ChEBI" id="CHEBI:29103"/>
    </ligand>
</feature>
<keyword evidence="2 10" id="KW-0813">Transport</keyword>
<keyword evidence="9 10" id="KW-0472">Membrane</keyword>
<dbReference type="PANTHER" id="PTHR32024">
    <property type="entry name" value="TRK SYSTEM POTASSIUM UPTAKE PROTEIN TRKG-RELATED"/>
    <property type="match status" value="1"/>
</dbReference>
<keyword evidence="3 10" id="KW-1003">Cell membrane</keyword>
<protein>
    <recommendedName>
        <fullName evidence="10">Trk system potassium uptake protein</fullName>
    </recommendedName>
</protein>
<dbReference type="PATRIC" id="fig|1666912.4.peg.1900"/>
<dbReference type="AlphaFoldDB" id="A0A0P7YXV5"/>
<dbReference type="InterPro" id="IPR004772">
    <property type="entry name" value="TrkH"/>
</dbReference>